<dbReference type="AlphaFoldDB" id="A0A4Q5LYW8"/>
<evidence type="ECO:0000259" key="2">
    <source>
        <dbReference type="PROSITE" id="PS50213"/>
    </source>
</evidence>
<reference evidence="3 4" key="1">
    <citation type="submission" date="2019-02" db="EMBL/GenBank/DDBJ databases">
        <title>Bacterial novel species Emticicia sp. 17J42-9 isolated from soil.</title>
        <authorList>
            <person name="Jung H.-Y."/>
        </authorList>
    </citation>
    <scope>NUCLEOTIDE SEQUENCE [LARGE SCALE GENOMIC DNA]</scope>
    <source>
        <strain evidence="3 4">17J42-9</strain>
    </source>
</reference>
<dbReference type="SUPFAM" id="SSF82153">
    <property type="entry name" value="FAS1 domain"/>
    <property type="match status" value="1"/>
</dbReference>
<comment type="caution">
    <text evidence="3">The sequence shown here is derived from an EMBL/GenBank/DDBJ whole genome shotgun (WGS) entry which is preliminary data.</text>
</comment>
<feature type="signal peptide" evidence="1">
    <location>
        <begin position="1"/>
        <end position="19"/>
    </location>
</feature>
<dbReference type="Pfam" id="PF02469">
    <property type="entry name" value="Fasciclin"/>
    <property type="match status" value="1"/>
</dbReference>
<dbReference type="Proteomes" id="UP000293162">
    <property type="component" value="Unassembled WGS sequence"/>
</dbReference>
<accession>A0A4Q5LYW8</accession>
<organism evidence="3 4">
    <name type="scientific">Emticicia agri</name>
    <dbReference type="NCBI Taxonomy" id="2492393"/>
    <lineage>
        <taxon>Bacteria</taxon>
        <taxon>Pseudomonadati</taxon>
        <taxon>Bacteroidota</taxon>
        <taxon>Cytophagia</taxon>
        <taxon>Cytophagales</taxon>
        <taxon>Leadbetterellaceae</taxon>
        <taxon>Emticicia</taxon>
    </lineage>
</organism>
<protein>
    <submittedName>
        <fullName evidence="3">Fasciclin domain-containing protein</fullName>
    </submittedName>
</protein>
<dbReference type="OrthoDB" id="1119934at2"/>
<dbReference type="PANTHER" id="PTHR10900">
    <property type="entry name" value="PERIOSTIN-RELATED"/>
    <property type="match status" value="1"/>
</dbReference>
<evidence type="ECO:0000313" key="3">
    <source>
        <dbReference type="EMBL" id="RYU95002.1"/>
    </source>
</evidence>
<dbReference type="RefSeq" id="WP_130021616.1">
    <property type="nucleotide sequence ID" value="NZ_SEWF01000019.1"/>
</dbReference>
<keyword evidence="4" id="KW-1185">Reference proteome</keyword>
<name>A0A4Q5LYW8_9BACT</name>
<feature type="chain" id="PRO_5020377439" evidence="1">
    <location>
        <begin position="20"/>
        <end position="187"/>
    </location>
</feature>
<dbReference type="InterPro" id="IPR000782">
    <property type="entry name" value="FAS1_domain"/>
</dbReference>
<evidence type="ECO:0000256" key="1">
    <source>
        <dbReference type="SAM" id="SignalP"/>
    </source>
</evidence>
<dbReference type="FunFam" id="2.30.180.10:FF:000032">
    <property type="entry name" value="Fasciclin domain-containing protein, putative"/>
    <property type="match status" value="1"/>
</dbReference>
<dbReference type="InterPro" id="IPR036378">
    <property type="entry name" value="FAS1_dom_sf"/>
</dbReference>
<feature type="domain" description="FAS1" evidence="2">
    <location>
        <begin position="37"/>
        <end position="173"/>
    </location>
</feature>
<dbReference type="GO" id="GO:0005615">
    <property type="term" value="C:extracellular space"/>
    <property type="evidence" value="ECO:0007669"/>
    <property type="project" value="TreeGrafter"/>
</dbReference>
<proteinExistence type="predicted"/>
<sequence>MKTISLLLVSALISLGTFAQETSDKTVMVGGSEMSSHKNLVANITTSKEHTKLVATLKSAGLVSTLQGPGPFTVFAPTNDAFMKMGATPSKSTLTKVLKYHVIDGKWDSNDIMSAMNSNGGTFSAKTMQGGTLKFSMSGDRLIVTDENGMTATVTTKDIYQSNGVAHVIDSVLMPFDNKKVVSMSNK</sequence>
<dbReference type="SMART" id="SM00554">
    <property type="entry name" value="FAS1"/>
    <property type="match status" value="1"/>
</dbReference>
<evidence type="ECO:0000313" key="4">
    <source>
        <dbReference type="Proteomes" id="UP000293162"/>
    </source>
</evidence>
<keyword evidence="1" id="KW-0732">Signal</keyword>
<gene>
    <name evidence="3" type="ORF">EWM59_14055</name>
</gene>
<dbReference type="Gene3D" id="2.30.180.10">
    <property type="entry name" value="FAS1 domain"/>
    <property type="match status" value="1"/>
</dbReference>
<dbReference type="PROSITE" id="PS50213">
    <property type="entry name" value="FAS1"/>
    <property type="match status" value="1"/>
</dbReference>
<dbReference type="InterPro" id="IPR050904">
    <property type="entry name" value="Adhesion/Biosynth-related"/>
</dbReference>
<dbReference type="EMBL" id="SEWF01000019">
    <property type="protein sequence ID" value="RYU95002.1"/>
    <property type="molecule type" value="Genomic_DNA"/>
</dbReference>
<dbReference type="PANTHER" id="PTHR10900:SF77">
    <property type="entry name" value="FI19380P1"/>
    <property type="match status" value="1"/>
</dbReference>